<dbReference type="SUPFAM" id="SSF51735">
    <property type="entry name" value="NAD(P)-binding Rossmann-fold domains"/>
    <property type="match status" value="1"/>
</dbReference>
<keyword evidence="2" id="KW-0560">Oxidoreductase</keyword>
<organism evidence="4 5">
    <name type="scientific">Sulfuricaulis limicola</name>
    <dbReference type="NCBI Taxonomy" id="1620215"/>
    <lineage>
        <taxon>Bacteria</taxon>
        <taxon>Pseudomonadati</taxon>
        <taxon>Pseudomonadota</taxon>
        <taxon>Gammaproteobacteria</taxon>
        <taxon>Acidiferrobacterales</taxon>
        <taxon>Acidiferrobacteraceae</taxon>
        <taxon>Sulfuricaulis</taxon>
    </lineage>
</organism>
<gene>
    <name evidence="4" type="ORF">SCL_2486</name>
</gene>
<accession>A0A1B4XIY4</accession>
<sequence length="332" mass="35770">MKAIVMTAPGGPEVLEPRDLPEPKLTGDSDMLVRVKAAGVNPVDTKMRAKPTVYPAPLPPVLGCDGAGVVQAVGKSVTGFKPGDEVYYCQAPHHDRLGQYAQYALVDHRLAARKPRRMSFTDAAAVPLVLITAWEALHDRTGIKQWHKVLVHAGAGGVGHIAIQLARLAGAEVCVTVGSADKAEFARSFGANHVINYKEKNFVEDVLDWTNGKGVDIAFDTVGGRTLADTFSAVRHYGDVVTLLAPGPEIDWGVPRVRNQRLSFELMLIPVFTGLGDAMAHQGGILRRGTELFEARELRIHVDKTFPLERAAEAHALVASGKTKGKVVLTID</sequence>
<dbReference type="KEGG" id="slim:SCL_2486"/>
<dbReference type="Pfam" id="PF13602">
    <property type="entry name" value="ADH_zinc_N_2"/>
    <property type="match status" value="1"/>
</dbReference>
<dbReference type="GO" id="GO:0003960">
    <property type="term" value="F:quinone reductase (NADPH) activity"/>
    <property type="evidence" value="ECO:0007669"/>
    <property type="project" value="TreeGrafter"/>
</dbReference>
<dbReference type="GO" id="GO:0035925">
    <property type="term" value="F:mRNA 3'-UTR AU-rich region binding"/>
    <property type="evidence" value="ECO:0007669"/>
    <property type="project" value="TreeGrafter"/>
</dbReference>
<dbReference type="SMART" id="SM00829">
    <property type="entry name" value="PKS_ER"/>
    <property type="match status" value="1"/>
</dbReference>
<dbReference type="Pfam" id="PF08240">
    <property type="entry name" value="ADH_N"/>
    <property type="match status" value="1"/>
</dbReference>
<evidence type="ECO:0000313" key="4">
    <source>
        <dbReference type="EMBL" id="BAV34763.1"/>
    </source>
</evidence>
<dbReference type="InterPro" id="IPR013154">
    <property type="entry name" value="ADH-like_N"/>
</dbReference>
<dbReference type="CDD" id="cd08272">
    <property type="entry name" value="MDR6"/>
    <property type="match status" value="1"/>
</dbReference>
<dbReference type="RefSeq" id="WP_096361468.1">
    <property type="nucleotide sequence ID" value="NZ_AP014879.1"/>
</dbReference>
<evidence type="ECO:0000259" key="3">
    <source>
        <dbReference type="SMART" id="SM00829"/>
    </source>
</evidence>
<dbReference type="EMBL" id="AP014879">
    <property type="protein sequence ID" value="BAV34763.1"/>
    <property type="molecule type" value="Genomic_DNA"/>
</dbReference>
<evidence type="ECO:0000256" key="1">
    <source>
        <dbReference type="ARBA" id="ARBA00022857"/>
    </source>
</evidence>
<dbReference type="OrthoDB" id="9780520at2"/>
<dbReference type="Proteomes" id="UP000243180">
    <property type="component" value="Chromosome"/>
</dbReference>
<protein>
    <submittedName>
        <fullName evidence="4">Alcohol dehydrogenase</fullName>
    </submittedName>
</protein>
<evidence type="ECO:0000313" key="5">
    <source>
        <dbReference type="Proteomes" id="UP000243180"/>
    </source>
</evidence>
<proteinExistence type="predicted"/>
<dbReference type="Gene3D" id="3.90.180.10">
    <property type="entry name" value="Medium-chain alcohol dehydrogenases, catalytic domain"/>
    <property type="match status" value="1"/>
</dbReference>
<dbReference type="InterPro" id="IPR020843">
    <property type="entry name" value="ER"/>
</dbReference>
<dbReference type="Gene3D" id="3.40.50.720">
    <property type="entry name" value="NAD(P)-binding Rossmann-like Domain"/>
    <property type="match status" value="1"/>
</dbReference>
<dbReference type="InterPro" id="IPR011032">
    <property type="entry name" value="GroES-like_sf"/>
</dbReference>
<dbReference type="PANTHER" id="PTHR48106:SF13">
    <property type="entry name" value="QUINONE OXIDOREDUCTASE-RELATED"/>
    <property type="match status" value="1"/>
</dbReference>
<reference evidence="4 5" key="1">
    <citation type="submission" date="2015-05" db="EMBL/GenBank/DDBJ databases">
        <title>Complete genome sequence of a sulfur-oxidizing gammaproteobacterium strain HA5.</title>
        <authorList>
            <person name="Miura A."/>
            <person name="Kojima H."/>
            <person name="Fukui M."/>
        </authorList>
    </citation>
    <scope>NUCLEOTIDE SEQUENCE [LARGE SCALE GENOMIC DNA]</scope>
    <source>
        <strain evidence="4 5">HA5</strain>
    </source>
</reference>
<keyword evidence="1" id="KW-0521">NADP</keyword>
<dbReference type="GO" id="GO:0070402">
    <property type="term" value="F:NADPH binding"/>
    <property type="evidence" value="ECO:0007669"/>
    <property type="project" value="TreeGrafter"/>
</dbReference>
<name>A0A1B4XIY4_9GAMM</name>
<dbReference type="InParanoid" id="A0A1B4XIY4"/>
<dbReference type="GO" id="GO:0005829">
    <property type="term" value="C:cytosol"/>
    <property type="evidence" value="ECO:0007669"/>
    <property type="project" value="TreeGrafter"/>
</dbReference>
<dbReference type="FunCoup" id="A0A1B4XIY4">
    <property type="interactions" value="452"/>
</dbReference>
<evidence type="ECO:0000256" key="2">
    <source>
        <dbReference type="ARBA" id="ARBA00023002"/>
    </source>
</evidence>
<keyword evidence="5" id="KW-1185">Reference proteome</keyword>
<dbReference type="SUPFAM" id="SSF50129">
    <property type="entry name" value="GroES-like"/>
    <property type="match status" value="1"/>
</dbReference>
<dbReference type="PANTHER" id="PTHR48106">
    <property type="entry name" value="QUINONE OXIDOREDUCTASE PIG3-RELATED"/>
    <property type="match status" value="1"/>
</dbReference>
<feature type="domain" description="Enoyl reductase (ER)" evidence="3">
    <location>
        <begin position="10"/>
        <end position="329"/>
    </location>
</feature>
<dbReference type="InterPro" id="IPR036291">
    <property type="entry name" value="NAD(P)-bd_dom_sf"/>
</dbReference>
<dbReference type="AlphaFoldDB" id="A0A1B4XIY4"/>